<proteinExistence type="predicted"/>
<dbReference type="AlphaFoldDB" id="A0AA89AIB9"/>
<dbReference type="SUPFAM" id="SSF51197">
    <property type="entry name" value="Clavaminate synthase-like"/>
    <property type="match status" value="1"/>
</dbReference>
<evidence type="ECO:0000259" key="1">
    <source>
        <dbReference type="Pfam" id="PF03171"/>
    </source>
</evidence>
<name>A0AA89AIB9_9ASTE</name>
<dbReference type="PANTHER" id="PTHR47990">
    <property type="entry name" value="2-OXOGLUTARATE (2OG) AND FE(II)-DEPENDENT OXYGENASE SUPERFAMILY PROTEIN-RELATED"/>
    <property type="match status" value="1"/>
</dbReference>
<accession>A0AA89AIB9</accession>
<dbReference type="InterPro" id="IPR044861">
    <property type="entry name" value="IPNS-like_FE2OG_OXY"/>
</dbReference>
<dbReference type="EMBL" id="JAVXUP010002553">
    <property type="protein sequence ID" value="KAK3002656.1"/>
    <property type="molecule type" value="Genomic_DNA"/>
</dbReference>
<dbReference type="InterPro" id="IPR050231">
    <property type="entry name" value="Iron_ascorbate_oxido_reductase"/>
</dbReference>
<dbReference type="Proteomes" id="UP001188597">
    <property type="component" value="Unassembled WGS sequence"/>
</dbReference>
<protein>
    <recommendedName>
        <fullName evidence="1">Isopenicillin N synthase-like Fe(2+) 2OG dioxygenase domain-containing protein</fullName>
    </recommendedName>
</protein>
<gene>
    <name evidence="2" type="ORF">RJ639_019960</name>
</gene>
<evidence type="ECO:0000313" key="3">
    <source>
        <dbReference type="Proteomes" id="UP001188597"/>
    </source>
</evidence>
<feature type="domain" description="Isopenicillin N synthase-like Fe(2+) 2OG dioxygenase" evidence="1">
    <location>
        <begin position="84"/>
        <end position="132"/>
    </location>
</feature>
<sequence>MQLLLALDDKLPLELYNATLDWLRKLFDPLMETKMKNTYDKPYYSYIGQQAFIPLFESMGIKDANNAEEIQCFANLMWPPETTTSGEWMPVEFPPSSFVAMAGEALLRWSSGRVRSPFHRVIMSGNEERYSLGSSTFINGTTDVSEELVDHKHPRQFKPFDHLGFVDFCVENSCG</sequence>
<organism evidence="2 3">
    <name type="scientific">Escallonia herrerae</name>
    <dbReference type="NCBI Taxonomy" id="1293975"/>
    <lineage>
        <taxon>Eukaryota</taxon>
        <taxon>Viridiplantae</taxon>
        <taxon>Streptophyta</taxon>
        <taxon>Embryophyta</taxon>
        <taxon>Tracheophyta</taxon>
        <taxon>Spermatophyta</taxon>
        <taxon>Magnoliopsida</taxon>
        <taxon>eudicotyledons</taxon>
        <taxon>Gunneridae</taxon>
        <taxon>Pentapetalae</taxon>
        <taxon>asterids</taxon>
        <taxon>campanulids</taxon>
        <taxon>Escalloniales</taxon>
        <taxon>Escalloniaceae</taxon>
        <taxon>Escallonia</taxon>
    </lineage>
</organism>
<reference evidence="2" key="1">
    <citation type="submission" date="2022-12" db="EMBL/GenBank/DDBJ databases">
        <title>Draft genome assemblies for two species of Escallonia (Escalloniales).</title>
        <authorList>
            <person name="Chanderbali A."/>
            <person name="Dervinis C."/>
            <person name="Anghel I."/>
            <person name="Soltis D."/>
            <person name="Soltis P."/>
            <person name="Zapata F."/>
        </authorList>
    </citation>
    <scope>NUCLEOTIDE SEQUENCE</scope>
    <source>
        <strain evidence="2">UCBG64.0493</strain>
        <tissue evidence="2">Leaf</tissue>
    </source>
</reference>
<dbReference type="InterPro" id="IPR027443">
    <property type="entry name" value="IPNS-like_sf"/>
</dbReference>
<evidence type="ECO:0000313" key="2">
    <source>
        <dbReference type="EMBL" id="KAK3002656.1"/>
    </source>
</evidence>
<comment type="caution">
    <text evidence="2">The sequence shown here is derived from an EMBL/GenBank/DDBJ whole genome shotgun (WGS) entry which is preliminary data.</text>
</comment>
<dbReference type="Pfam" id="PF03171">
    <property type="entry name" value="2OG-FeII_Oxy"/>
    <property type="match status" value="1"/>
</dbReference>
<keyword evidence="3" id="KW-1185">Reference proteome</keyword>
<dbReference type="Gene3D" id="2.60.120.330">
    <property type="entry name" value="B-lactam Antibiotic, Isopenicillin N Synthase, Chain"/>
    <property type="match status" value="1"/>
</dbReference>